<accession>A0A9N7VV36</accession>
<feature type="compositionally biased region" description="Basic residues" evidence="1">
    <location>
        <begin position="79"/>
        <end position="88"/>
    </location>
</feature>
<dbReference type="EMBL" id="CADEAL010004270">
    <property type="protein sequence ID" value="CAB1455802.1"/>
    <property type="molecule type" value="Genomic_DNA"/>
</dbReference>
<reference evidence="2" key="1">
    <citation type="submission" date="2020-03" db="EMBL/GenBank/DDBJ databases">
        <authorList>
            <person name="Weist P."/>
        </authorList>
    </citation>
    <scope>NUCLEOTIDE SEQUENCE</scope>
</reference>
<proteinExistence type="predicted"/>
<dbReference type="AlphaFoldDB" id="A0A9N7VV36"/>
<feature type="region of interest" description="Disordered" evidence="1">
    <location>
        <begin position="1"/>
        <end position="43"/>
    </location>
</feature>
<evidence type="ECO:0000313" key="3">
    <source>
        <dbReference type="Proteomes" id="UP001153269"/>
    </source>
</evidence>
<keyword evidence="3" id="KW-1185">Reference proteome</keyword>
<name>A0A9N7VV36_PLEPL</name>
<dbReference type="Proteomes" id="UP001153269">
    <property type="component" value="Unassembled WGS sequence"/>
</dbReference>
<gene>
    <name evidence="2" type="ORF">PLEPLA_LOCUS43583</name>
</gene>
<comment type="caution">
    <text evidence="2">The sequence shown here is derived from an EMBL/GenBank/DDBJ whole genome shotgun (WGS) entry which is preliminary data.</text>
</comment>
<evidence type="ECO:0000256" key="1">
    <source>
        <dbReference type="SAM" id="MobiDB-lite"/>
    </source>
</evidence>
<feature type="region of interest" description="Disordered" evidence="1">
    <location>
        <begin position="74"/>
        <end position="102"/>
    </location>
</feature>
<evidence type="ECO:0000313" key="2">
    <source>
        <dbReference type="EMBL" id="CAB1455802.1"/>
    </source>
</evidence>
<organism evidence="2 3">
    <name type="scientific">Pleuronectes platessa</name>
    <name type="common">European plaice</name>
    <dbReference type="NCBI Taxonomy" id="8262"/>
    <lineage>
        <taxon>Eukaryota</taxon>
        <taxon>Metazoa</taxon>
        <taxon>Chordata</taxon>
        <taxon>Craniata</taxon>
        <taxon>Vertebrata</taxon>
        <taxon>Euteleostomi</taxon>
        <taxon>Actinopterygii</taxon>
        <taxon>Neopterygii</taxon>
        <taxon>Teleostei</taxon>
        <taxon>Neoteleostei</taxon>
        <taxon>Acanthomorphata</taxon>
        <taxon>Carangaria</taxon>
        <taxon>Pleuronectiformes</taxon>
        <taxon>Pleuronectoidei</taxon>
        <taxon>Pleuronectidae</taxon>
        <taxon>Pleuronectes</taxon>
    </lineage>
</organism>
<protein>
    <submittedName>
        <fullName evidence="2">Uncharacterized protein</fullName>
    </submittedName>
</protein>
<sequence>MHVMSDGPMHAGGGEEKEEEGERGGGGDPRVGCKLTPSRHRAAAEPCARCRALRGGHMETQRAALCAGAFQHILQESGKKKRKKHPPKKREERKKNIAAKST</sequence>